<dbReference type="PANTHER" id="PTHR40278">
    <property type="entry name" value="DNA UTILIZATION PROTEIN HOFN"/>
    <property type="match status" value="1"/>
</dbReference>
<dbReference type="PANTHER" id="PTHR40278:SF1">
    <property type="entry name" value="DNA UTILIZATION PROTEIN HOFN"/>
    <property type="match status" value="1"/>
</dbReference>
<dbReference type="AlphaFoldDB" id="A0A1H6FTC3"/>
<feature type="region of interest" description="Disordered" evidence="1">
    <location>
        <begin position="216"/>
        <end position="236"/>
    </location>
</feature>
<dbReference type="STRING" id="29539.SAMN02745716_1521"/>
<organism evidence="2 3">
    <name type="scientific">Thermoleophilum album</name>
    <dbReference type="NCBI Taxonomy" id="29539"/>
    <lineage>
        <taxon>Bacteria</taxon>
        <taxon>Bacillati</taxon>
        <taxon>Actinomycetota</taxon>
        <taxon>Thermoleophilia</taxon>
        <taxon>Thermoleophilales</taxon>
        <taxon>Thermoleophilaceae</taxon>
        <taxon>Thermoleophilum</taxon>
    </lineage>
</organism>
<evidence type="ECO:0000313" key="3">
    <source>
        <dbReference type="Proteomes" id="UP000222056"/>
    </source>
</evidence>
<evidence type="ECO:0008006" key="4">
    <source>
        <dbReference type="Google" id="ProtNLM"/>
    </source>
</evidence>
<feature type="compositionally biased region" description="Low complexity" evidence="1">
    <location>
        <begin position="139"/>
        <end position="151"/>
    </location>
</feature>
<dbReference type="RefSeq" id="WP_093117841.1">
    <property type="nucleotide sequence ID" value="NZ_FNWJ01000002.1"/>
</dbReference>
<reference evidence="3" key="1">
    <citation type="submission" date="2016-10" db="EMBL/GenBank/DDBJ databases">
        <authorList>
            <person name="Varghese N."/>
            <person name="Submissions S."/>
        </authorList>
    </citation>
    <scope>NUCLEOTIDE SEQUENCE [LARGE SCALE GENOMIC DNA]</scope>
    <source>
        <strain evidence="3">ATCC 35263</strain>
    </source>
</reference>
<accession>A0A1H6FTC3</accession>
<evidence type="ECO:0000256" key="1">
    <source>
        <dbReference type="SAM" id="MobiDB-lite"/>
    </source>
</evidence>
<name>A0A1H6FTC3_THEAL</name>
<evidence type="ECO:0000313" key="2">
    <source>
        <dbReference type="EMBL" id="SEH14131.1"/>
    </source>
</evidence>
<dbReference type="Proteomes" id="UP000222056">
    <property type="component" value="Unassembled WGS sequence"/>
</dbReference>
<dbReference type="OrthoDB" id="5243861at2"/>
<feature type="region of interest" description="Disordered" evidence="1">
    <location>
        <begin position="124"/>
        <end position="156"/>
    </location>
</feature>
<dbReference type="InterPro" id="IPR052534">
    <property type="entry name" value="Extracell_DNA_Util/SecSys_Comp"/>
</dbReference>
<gene>
    <name evidence="2" type="ORF">SAMN02745716_1521</name>
</gene>
<sequence>MRPVNLLPDKRRRARKGDGRRAQMVVAALALLVLMVAVYTLAARQVNERRAKAEQVRQEAQQLQAQQAQLGAFGQFARLRQAREQAVKQLAQQRFDWERFLREVSLVMPASGWLTEAQASVTGLSSSTASPGGSGGASGAATPAGQASSGPEANLSGCLRTQSDVARLMVRLRQLHRVKDVELTSSEQENPDEAPSSQSCGRFYKFQVRLLFDPAPAAVEAPQGSSKVPAKLGGGS</sequence>
<keyword evidence="3" id="KW-1185">Reference proteome</keyword>
<dbReference type="EMBL" id="FNWJ01000002">
    <property type="protein sequence ID" value="SEH14131.1"/>
    <property type="molecule type" value="Genomic_DNA"/>
</dbReference>
<proteinExistence type="predicted"/>
<protein>
    <recommendedName>
        <fullName evidence="4">Fimbrial assembly protein (PilN)</fullName>
    </recommendedName>
</protein>